<dbReference type="InterPro" id="IPR046956">
    <property type="entry name" value="RLP23-like"/>
</dbReference>
<keyword evidence="15" id="KW-0808">Transferase</keyword>
<comment type="subcellular location">
    <subcellularLocation>
        <location evidence="1">Cell membrane</location>
        <topology evidence="1">Single-pass type I membrane protein</topology>
    </subcellularLocation>
</comment>
<comment type="similarity">
    <text evidence="2">Belongs to the RLP family.</text>
</comment>
<evidence type="ECO:0000256" key="12">
    <source>
        <dbReference type="SAM" id="Phobius"/>
    </source>
</evidence>
<keyword evidence="6" id="KW-0732">Signal</keyword>
<feature type="domain" description="Leucine-rich repeat-containing N-terminal plant-type" evidence="13">
    <location>
        <begin position="51"/>
        <end position="88"/>
    </location>
</feature>
<feature type="transmembrane region" description="Helical" evidence="12">
    <location>
        <begin position="953"/>
        <end position="976"/>
    </location>
</feature>
<dbReference type="OrthoDB" id="1060944at2759"/>
<evidence type="ECO:0000313" key="15">
    <source>
        <dbReference type="EMBL" id="PQM40281.1"/>
    </source>
</evidence>
<dbReference type="AlphaFoldDB" id="A0A314US43"/>
<keyword evidence="4" id="KW-0433">Leucine-rich repeat</keyword>
<evidence type="ECO:0000256" key="1">
    <source>
        <dbReference type="ARBA" id="ARBA00004251"/>
    </source>
</evidence>
<dbReference type="InterPro" id="IPR032675">
    <property type="entry name" value="LRR_dom_sf"/>
</dbReference>
<dbReference type="GO" id="GO:0016301">
    <property type="term" value="F:kinase activity"/>
    <property type="evidence" value="ECO:0007669"/>
    <property type="project" value="UniProtKB-KW"/>
</dbReference>
<dbReference type="FunFam" id="3.80.10.10:FF:000111">
    <property type="entry name" value="LRR receptor-like serine/threonine-protein kinase ERECTA"/>
    <property type="match status" value="1"/>
</dbReference>
<dbReference type="STRING" id="2094558.A0A314US43"/>
<evidence type="ECO:0000256" key="11">
    <source>
        <dbReference type="ARBA" id="ARBA00023180"/>
    </source>
</evidence>
<evidence type="ECO:0000256" key="2">
    <source>
        <dbReference type="ARBA" id="ARBA00009592"/>
    </source>
</evidence>
<evidence type="ECO:0000259" key="13">
    <source>
        <dbReference type="Pfam" id="PF08263"/>
    </source>
</evidence>
<dbReference type="Pfam" id="PF13855">
    <property type="entry name" value="LRR_8"/>
    <property type="match status" value="1"/>
</dbReference>
<keyword evidence="8 12" id="KW-1133">Transmembrane helix</keyword>
<keyword evidence="9 12" id="KW-0472">Membrane</keyword>
<evidence type="ECO:0000256" key="10">
    <source>
        <dbReference type="ARBA" id="ARBA00023170"/>
    </source>
</evidence>
<dbReference type="InterPro" id="IPR013101">
    <property type="entry name" value="LRR_PRU1-like"/>
</dbReference>
<dbReference type="PRINTS" id="PR00019">
    <property type="entry name" value="LEURICHRPT"/>
</dbReference>
<keyword evidence="16" id="KW-1185">Reference proteome</keyword>
<dbReference type="EMBL" id="PJQY01003095">
    <property type="protein sequence ID" value="PQM40281.1"/>
    <property type="molecule type" value="Genomic_DNA"/>
</dbReference>
<dbReference type="InterPro" id="IPR055414">
    <property type="entry name" value="LRR_R13L4/SHOC2-like"/>
</dbReference>
<dbReference type="InterPro" id="IPR003591">
    <property type="entry name" value="Leu-rich_rpt_typical-subtyp"/>
</dbReference>
<dbReference type="Pfam" id="PF00560">
    <property type="entry name" value="LRR_1"/>
    <property type="match status" value="10"/>
</dbReference>
<gene>
    <name evidence="15" type="ORF">Pyn_06098</name>
</gene>
<keyword evidence="7" id="KW-0677">Repeat</keyword>
<keyword evidence="10 15" id="KW-0675">Receptor</keyword>
<dbReference type="FunFam" id="3.80.10.10:FF:000095">
    <property type="entry name" value="LRR receptor-like serine/threonine-protein kinase GSO1"/>
    <property type="match status" value="1"/>
</dbReference>
<feature type="domain" description="Disease resistance R13L4/SHOC-2-like LRR" evidence="14">
    <location>
        <begin position="366"/>
        <end position="512"/>
    </location>
</feature>
<keyword evidence="5 12" id="KW-0812">Transmembrane</keyword>
<dbReference type="Pfam" id="PF07723">
    <property type="entry name" value="LRR_2"/>
    <property type="match status" value="1"/>
</dbReference>
<dbReference type="PROSITE" id="PS51450">
    <property type="entry name" value="LRR"/>
    <property type="match status" value="1"/>
</dbReference>
<accession>A0A314US43</accession>
<evidence type="ECO:0000256" key="5">
    <source>
        <dbReference type="ARBA" id="ARBA00022692"/>
    </source>
</evidence>
<name>A0A314US43_PRUYE</name>
<dbReference type="SUPFAM" id="SSF52058">
    <property type="entry name" value="L domain-like"/>
    <property type="match status" value="2"/>
</dbReference>
<organism evidence="15 16">
    <name type="scientific">Prunus yedoensis var. nudiflora</name>
    <dbReference type="NCBI Taxonomy" id="2094558"/>
    <lineage>
        <taxon>Eukaryota</taxon>
        <taxon>Viridiplantae</taxon>
        <taxon>Streptophyta</taxon>
        <taxon>Embryophyta</taxon>
        <taxon>Tracheophyta</taxon>
        <taxon>Spermatophyta</taxon>
        <taxon>Magnoliopsida</taxon>
        <taxon>eudicotyledons</taxon>
        <taxon>Gunneridae</taxon>
        <taxon>Pentapetalae</taxon>
        <taxon>rosids</taxon>
        <taxon>fabids</taxon>
        <taxon>Rosales</taxon>
        <taxon>Rosaceae</taxon>
        <taxon>Amygdaloideae</taxon>
        <taxon>Amygdaleae</taxon>
        <taxon>Prunus</taxon>
    </lineage>
</organism>
<dbReference type="SUPFAM" id="SSF52047">
    <property type="entry name" value="RNI-like"/>
    <property type="match status" value="1"/>
</dbReference>
<comment type="caution">
    <text evidence="15">The sequence shown here is derived from an EMBL/GenBank/DDBJ whole genome shotgun (WGS) entry which is preliminary data.</text>
</comment>
<keyword evidence="3" id="KW-1003">Cell membrane</keyword>
<dbReference type="Pfam" id="PF23598">
    <property type="entry name" value="LRR_14"/>
    <property type="match status" value="1"/>
</dbReference>
<protein>
    <submittedName>
        <fullName evidence="15">LRR receptor-like serine/threonine-protein kinase GSO1</fullName>
    </submittedName>
</protein>
<evidence type="ECO:0000256" key="8">
    <source>
        <dbReference type="ARBA" id="ARBA00022989"/>
    </source>
</evidence>
<dbReference type="InterPro" id="IPR001611">
    <property type="entry name" value="Leu-rich_rpt"/>
</dbReference>
<evidence type="ECO:0000256" key="7">
    <source>
        <dbReference type="ARBA" id="ARBA00022737"/>
    </source>
</evidence>
<evidence type="ECO:0000256" key="6">
    <source>
        <dbReference type="ARBA" id="ARBA00022729"/>
    </source>
</evidence>
<keyword evidence="11" id="KW-0325">Glycoprotein</keyword>
<proteinExistence type="inferred from homology"/>
<evidence type="ECO:0000313" key="16">
    <source>
        <dbReference type="Proteomes" id="UP000250321"/>
    </source>
</evidence>
<keyword evidence="15" id="KW-0418">Kinase</keyword>
<dbReference type="FunFam" id="3.80.10.10:FF:000649">
    <property type="entry name" value="Leucine Rich Repeat family protein"/>
    <property type="match status" value="1"/>
</dbReference>
<evidence type="ECO:0000256" key="3">
    <source>
        <dbReference type="ARBA" id="ARBA00022475"/>
    </source>
</evidence>
<sequence length="1010" mass="113194">MDSCRANFNPSNHLKIAHYLLYLFLASSYLWSTTKLCLVDGLPGSVKSCMEEERQALLSFKKDVTDPSGRLSSWAGLDCCLWNGITCNNRTGHVAKLDLRNTYPFPTWSDPEYRDELAYQHSCLEAKIPEFIGNLSSLETLDLSNNYFEEAPFPKFFGQLKSLRHLDISFAYFVGQIPLNFGNLSNLNYLDLSGNFQLKISSKNLNWLPHLSFLKYLNLNRIDLGSTGVSLQHAVNMLPSLLELHLSHCQITDIPLSMQKINITALSTLDMSMNKINSPLPSWFSNLTSLRKLNLSRNYFTGPIPHEFASLKYLEGLDLSNNALQGQIPKLIGNLCELKTLNLQRNKLDGGIQELLSGFSNCADSVLESLDLSSNRLENELPANLGMLHKLQYLNLESNYFWGLIPESIGKLSSLKTLNLSYNHMNGSIPESLGQLSELVHLALYGNSWEGILTESHFMNLTRLQSIDVSTYRPMSLIFNITYEWVPPFKLYTIGITNCSVGPAFPVWLQSQTELFDITLHSTGISDAIPEEWFLKISLQLKYLDLSYNQIRGRLPLRLKCANLYHIDLSHNQFEGPLPLLSANASFLNLESNSFSGPIPLNLDQLMPTLQGLYLSDNQLKGIIPPSICNMQSLSIISLRNNQLFGEFPQEWSLWLSISIVDVAHNNLSGNIPSSMGVPSSLVVLKLNDNNLGGRIPSSIWQNCTRLRSIDLGGNRLTGNMSLWIGSNAPTLFFLRLRSNFLSGHVPHQVCNLPMLDILDLSHNNFSGTIPKCLKNMASLVSGISNVSYYESYFEQTTLTSKGRELVYNKTLFFVKSIDLSSNNLEGEIPEEITSLIALSILNLSRNQLSGSIPSKIGNLRWLETLDLSNNRLFGQIPQSFSSLTSLSHLNLSYNNLSGRIPSGNQLQTLDDSSIYEGNKLLCGAPLSNKCPGDETLTATNAKDSNADANDKLWFYVSMVLGFIVGFWGVCGTLFVKKSWRYAYFRFFDDIKNKVALAIELKLARLQRKS</sequence>
<evidence type="ECO:0000259" key="14">
    <source>
        <dbReference type="Pfam" id="PF23598"/>
    </source>
</evidence>
<evidence type="ECO:0000256" key="4">
    <source>
        <dbReference type="ARBA" id="ARBA00022614"/>
    </source>
</evidence>
<dbReference type="GO" id="GO:0005886">
    <property type="term" value="C:plasma membrane"/>
    <property type="evidence" value="ECO:0007669"/>
    <property type="project" value="UniProtKB-SubCell"/>
</dbReference>
<dbReference type="InterPro" id="IPR013210">
    <property type="entry name" value="LRR_N_plant-typ"/>
</dbReference>
<reference evidence="15 16" key="1">
    <citation type="submission" date="2018-02" db="EMBL/GenBank/DDBJ databases">
        <title>Draft genome of wild Prunus yedoensis var. nudiflora.</title>
        <authorList>
            <person name="Baek S."/>
            <person name="Kim J.-H."/>
            <person name="Choi K."/>
            <person name="Kim G.-B."/>
            <person name="Cho A."/>
            <person name="Jang H."/>
            <person name="Shin C.-H."/>
            <person name="Yu H.-J."/>
            <person name="Mun J.-H."/>
        </authorList>
    </citation>
    <scope>NUCLEOTIDE SEQUENCE [LARGE SCALE GENOMIC DNA]</scope>
    <source>
        <strain evidence="16">cv. Jeju island</strain>
        <tissue evidence="15">Leaf</tissue>
    </source>
</reference>
<dbReference type="FunFam" id="3.80.10.10:FF:000383">
    <property type="entry name" value="Leucine-rich repeat receptor protein kinase EMS1"/>
    <property type="match status" value="1"/>
</dbReference>
<dbReference type="Gene3D" id="3.80.10.10">
    <property type="entry name" value="Ribonuclease Inhibitor"/>
    <property type="match status" value="3"/>
</dbReference>
<dbReference type="Pfam" id="PF08263">
    <property type="entry name" value="LRRNT_2"/>
    <property type="match status" value="1"/>
</dbReference>
<dbReference type="Proteomes" id="UP000250321">
    <property type="component" value="Unassembled WGS sequence"/>
</dbReference>
<evidence type="ECO:0000256" key="9">
    <source>
        <dbReference type="ARBA" id="ARBA00023136"/>
    </source>
</evidence>
<dbReference type="SMART" id="SM00369">
    <property type="entry name" value="LRR_TYP"/>
    <property type="match status" value="13"/>
</dbReference>
<dbReference type="PANTHER" id="PTHR48063:SF90">
    <property type="entry name" value="OS11G0565920 PROTEIN"/>
    <property type="match status" value="1"/>
</dbReference>
<dbReference type="PANTHER" id="PTHR48063">
    <property type="entry name" value="LRR RECEPTOR-LIKE KINASE"/>
    <property type="match status" value="1"/>
</dbReference>